<accession>A0AAN2BLC1</accession>
<dbReference type="KEGG" id="marq:MARGE09_P3052"/>
<name>A0AAN2BLC1_9GAMM</name>
<dbReference type="Proteomes" id="UP001320119">
    <property type="component" value="Chromosome"/>
</dbReference>
<evidence type="ECO:0008006" key="3">
    <source>
        <dbReference type="Google" id="ProtNLM"/>
    </source>
</evidence>
<organism evidence="1 2">
    <name type="scientific">Marinagarivorans cellulosilyticus</name>
    <dbReference type="NCBI Taxonomy" id="2721545"/>
    <lineage>
        <taxon>Bacteria</taxon>
        <taxon>Pseudomonadati</taxon>
        <taxon>Pseudomonadota</taxon>
        <taxon>Gammaproteobacteria</taxon>
        <taxon>Cellvibrionales</taxon>
        <taxon>Cellvibrionaceae</taxon>
        <taxon>Marinagarivorans</taxon>
    </lineage>
</organism>
<sequence>MMPAEADLEREIYTSLFEAYGPVVTGKALWSALGYISDDAFRMSISRGEMPIPLFGIEKRRGRYALVKEVARFLAQQRTQNLESPKREEVNYVTVER</sequence>
<dbReference type="EMBL" id="AP023086">
    <property type="protein sequence ID" value="BCD98851.1"/>
    <property type="molecule type" value="Genomic_DNA"/>
</dbReference>
<evidence type="ECO:0000313" key="1">
    <source>
        <dbReference type="EMBL" id="BCD98851.1"/>
    </source>
</evidence>
<keyword evidence="2" id="KW-1185">Reference proteome</keyword>
<evidence type="ECO:0000313" key="2">
    <source>
        <dbReference type="Proteomes" id="UP001320119"/>
    </source>
</evidence>
<proteinExistence type="predicted"/>
<gene>
    <name evidence="1" type="ORF">MARGE09_P3052</name>
</gene>
<reference evidence="1 2" key="1">
    <citation type="journal article" date="2022" name="IScience">
        <title>An ultrasensitive nanofiber-based assay for enzymatic hydrolysis and deep-sea microbial degradation of cellulose.</title>
        <authorList>
            <person name="Tsudome M."/>
            <person name="Tachioka M."/>
            <person name="Miyazaki M."/>
            <person name="Uchimura K."/>
            <person name="Tsuda M."/>
            <person name="Takaki Y."/>
            <person name="Deguchi S."/>
        </authorList>
    </citation>
    <scope>NUCLEOTIDE SEQUENCE [LARGE SCALE GENOMIC DNA]</scope>
    <source>
        <strain evidence="1 2">GE09</strain>
    </source>
</reference>
<protein>
    <recommendedName>
        <fullName evidence="3">Pyocin activator protein PrtN</fullName>
    </recommendedName>
</protein>
<dbReference type="AlphaFoldDB" id="A0AAN2BLC1"/>